<feature type="transmembrane region" description="Helical" evidence="7">
    <location>
        <begin position="84"/>
        <end position="117"/>
    </location>
</feature>
<dbReference type="STRING" id="1465756.BIV18_06980"/>
<dbReference type="Gene3D" id="1.10.287.1260">
    <property type="match status" value="1"/>
</dbReference>
<dbReference type="SUPFAM" id="SSF82861">
    <property type="entry name" value="Mechanosensitive channel protein MscS (YggB), transmembrane region"/>
    <property type="match status" value="1"/>
</dbReference>
<dbReference type="PANTHER" id="PTHR30460:SF0">
    <property type="entry name" value="MODERATE CONDUCTANCE MECHANOSENSITIVE CHANNEL YBIO"/>
    <property type="match status" value="1"/>
</dbReference>
<dbReference type="InterPro" id="IPR011066">
    <property type="entry name" value="MscS_channel_C_sf"/>
</dbReference>
<dbReference type="InterPro" id="IPR023408">
    <property type="entry name" value="MscS_beta-dom_sf"/>
</dbReference>
<evidence type="ECO:0000256" key="6">
    <source>
        <dbReference type="ARBA" id="ARBA00023136"/>
    </source>
</evidence>
<reference evidence="9 10" key="1">
    <citation type="journal article" date="2016" name="Appl. Environ. Microbiol.">
        <title>Function and Phylogeny of Bacterial Butyryl Coenzyme A:Acetate Transferases and Their Diversity in the Proximal Colon of Swine.</title>
        <authorList>
            <person name="Trachsel J."/>
            <person name="Bayles D.O."/>
            <person name="Looft T."/>
            <person name="Levine U.Y."/>
            <person name="Allen H.K."/>
        </authorList>
    </citation>
    <scope>NUCLEOTIDE SEQUENCE [LARGE SCALE GENOMIC DNA]</scope>
    <source>
        <strain evidence="9 10">35-6-1</strain>
    </source>
</reference>
<dbReference type="Gene3D" id="2.30.30.60">
    <property type="match status" value="1"/>
</dbReference>
<dbReference type="InterPro" id="IPR011014">
    <property type="entry name" value="MscS_channel_TM-2"/>
</dbReference>
<evidence type="ECO:0000259" key="8">
    <source>
        <dbReference type="Pfam" id="PF00924"/>
    </source>
</evidence>
<keyword evidence="3" id="KW-1003">Cell membrane</keyword>
<dbReference type="GO" id="GO:0005886">
    <property type="term" value="C:plasma membrane"/>
    <property type="evidence" value="ECO:0007669"/>
    <property type="project" value="UniProtKB-SubCell"/>
</dbReference>
<dbReference type="EMBL" id="MJIH01000001">
    <property type="protein sequence ID" value="OLR65272.1"/>
    <property type="molecule type" value="Genomic_DNA"/>
</dbReference>
<evidence type="ECO:0000256" key="1">
    <source>
        <dbReference type="ARBA" id="ARBA00004651"/>
    </source>
</evidence>
<name>A0A1U7M0S0_9FIRM</name>
<dbReference type="GO" id="GO:0008381">
    <property type="term" value="F:mechanosensitive monoatomic ion channel activity"/>
    <property type="evidence" value="ECO:0007669"/>
    <property type="project" value="InterPro"/>
</dbReference>
<feature type="domain" description="Mechanosensitive ion channel MscS" evidence="8">
    <location>
        <begin position="121"/>
        <end position="183"/>
    </location>
</feature>
<evidence type="ECO:0000256" key="7">
    <source>
        <dbReference type="SAM" id="Phobius"/>
    </source>
</evidence>
<dbReference type="Gene3D" id="3.30.70.100">
    <property type="match status" value="1"/>
</dbReference>
<dbReference type="InterPro" id="IPR045276">
    <property type="entry name" value="YbiO_bact"/>
</dbReference>
<keyword evidence="10" id="KW-1185">Reference proteome</keyword>
<keyword evidence="5 7" id="KW-1133">Transmembrane helix</keyword>
<accession>A0A1U7M0S0</accession>
<dbReference type="Pfam" id="PF00924">
    <property type="entry name" value="MS_channel_2nd"/>
    <property type="match status" value="1"/>
</dbReference>
<dbReference type="InterPro" id="IPR006685">
    <property type="entry name" value="MscS_channel_2nd"/>
</dbReference>
<evidence type="ECO:0000256" key="5">
    <source>
        <dbReference type="ARBA" id="ARBA00022989"/>
    </source>
</evidence>
<keyword evidence="4 7" id="KW-0812">Transmembrane</keyword>
<dbReference type="PANTHER" id="PTHR30460">
    <property type="entry name" value="MODERATE CONDUCTANCE MECHANOSENSITIVE CHANNEL YBIO"/>
    <property type="match status" value="1"/>
</dbReference>
<evidence type="ECO:0000313" key="10">
    <source>
        <dbReference type="Proteomes" id="UP000187166"/>
    </source>
</evidence>
<evidence type="ECO:0000256" key="4">
    <source>
        <dbReference type="ARBA" id="ARBA00022692"/>
    </source>
</evidence>
<proteinExistence type="inferred from homology"/>
<sequence length="292" mass="32686">MNLDKNTDTVANEADAALQSTFAGLGSWQRLAVVAAIIIGIFIILQIINRFINRQLNSNKIKGKGSYNRIVTVTKLFERIIKIVLTFIGVTIIMSVFGISIAPILATLGVFSLAIGVGAQNLVKDVINGFFIIFEDQYSVGDLVEIEGIEGIVEDVGLRVTKVRDFGKILHIIPNSNISIVSNKERANVRTKIDFYVDNSCDPSFVSEKIKGTIERYKDDARIVMGPNLWGVTENAKDSYKMTLVYYTKQGEQYELEYAIRAEILKTMQRENIKMPIVRNKLIQKEDSDALL</sequence>
<organism evidence="9 10">
    <name type="scientific">Peptoniphilus porci</name>
    <dbReference type="NCBI Taxonomy" id="2652280"/>
    <lineage>
        <taxon>Bacteria</taxon>
        <taxon>Bacillati</taxon>
        <taxon>Bacillota</taxon>
        <taxon>Tissierellia</taxon>
        <taxon>Tissierellales</taxon>
        <taxon>Peptoniphilaceae</taxon>
        <taxon>Peptoniphilus</taxon>
    </lineage>
</organism>
<dbReference type="AlphaFoldDB" id="A0A1U7M0S0"/>
<comment type="caution">
    <text evidence="9">The sequence shown here is derived from an EMBL/GenBank/DDBJ whole genome shotgun (WGS) entry which is preliminary data.</text>
</comment>
<keyword evidence="6 7" id="KW-0472">Membrane</keyword>
<feature type="transmembrane region" description="Helical" evidence="7">
    <location>
        <begin position="31"/>
        <end position="52"/>
    </location>
</feature>
<protein>
    <submittedName>
        <fullName evidence="9">Mechanosensitive ion channel protein MscS</fullName>
    </submittedName>
</protein>
<evidence type="ECO:0000256" key="2">
    <source>
        <dbReference type="ARBA" id="ARBA00008017"/>
    </source>
</evidence>
<gene>
    <name evidence="9" type="ORF">BIV18_06980</name>
</gene>
<evidence type="ECO:0000256" key="3">
    <source>
        <dbReference type="ARBA" id="ARBA00022475"/>
    </source>
</evidence>
<dbReference type="FunFam" id="2.30.30.60:FF:000001">
    <property type="entry name" value="MscS Mechanosensitive ion channel"/>
    <property type="match status" value="1"/>
</dbReference>
<comment type="subcellular location">
    <subcellularLocation>
        <location evidence="1">Cell membrane</location>
        <topology evidence="1">Multi-pass membrane protein</topology>
    </subcellularLocation>
</comment>
<comment type="similarity">
    <text evidence="2">Belongs to the MscS (TC 1.A.23) family.</text>
</comment>
<dbReference type="SUPFAM" id="SSF82689">
    <property type="entry name" value="Mechanosensitive channel protein MscS (YggB), C-terminal domain"/>
    <property type="match status" value="1"/>
</dbReference>
<dbReference type="InterPro" id="IPR010920">
    <property type="entry name" value="LSM_dom_sf"/>
</dbReference>
<evidence type="ECO:0000313" key="9">
    <source>
        <dbReference type="EMBL" id="OLR65272.1"/>
    </source>
</evidence>
<dbReference type="SUPFAM" id="SSF50182">
    <property type="entry name" value="Sm-like ribonucleoproteins"/>
    <property type="match status" value="1"/>
</dbReference>
<dbReference type="Proteomes" id="UP000187166">
    <property type="component" value="Unassembled WGS sequence"/>
</dbReference>